<name>A0A1D8UQM7_9PROT</name>
<dbReference type="InterPro" id="IPR050535">
    <property type="entry name" value="DNA_Repair-Maintenance_Comp"/>
</dbReference>
<reference evidence="2 3" key="1">
    <citation type="journal article" date="2016" name="Microb. Cell Fact.">
        <title>Dissection of exopolysaccharide biosynthesis in Kozakia baliensis.</title>
        <authorList>
            <person name="Brandt J.U."/>
            <person name="Jakob F."/>
            <person name="Behr J."/>
            <person name="Geissler A.J."/>
            <person name="Vogel R.F."/>
        </authorList>
    </citation>
    <scope>NUCLEOTIDE SEQUENCE [LARGE SCALE GENOMIC DNA]</scope>
    <source>
        <strain evidence="2 3">DSM 14400</strain>
    </source>
</reference>
<accession>A0A1D8UQM7</accession>
<protein>
    <submittedName>
        <fullName evidence="2">Uncharacterized protein</fullName>
    </submittedName>
</protein>
<organism evidence="2 3">
    <name type="scientific">Kozakia baliensis</name>
    <dbReference type="NCBI Taxonomy" id="153496"/>
    <lineage>
        <taxon>Bacteria</taxon>
        <taxon>Pseudomonadati</taxon>
        <taxon>Pseudomonadota</taxon>
        <taxon>Alphaproteobacteria</taxon>
        <taxon>Acetobacterales</taxon>
        <taxon>Acetobacteraceae</taxon>
        <taxon>Kozakia</taxon>
    </lineage>
</organism>
<dbReference type="EMBL" id="CP014674">
    <property type="protein sequence ID" value="AOX15847.1"/>
    <property type="molecule type" value="Genomic_DNA"/>
</dbReference>
<evidence type="ECO:0000256" key="1">
    <source>
        <dbReference type="ARBA" id="ARBA00022801"/>
    </source>
</evidence>
<dbReference type="PANTHER" id="PTHR30337">
    <property type="entry name" value="COMPONENT OF ATP-DEPENDENT DSDNA EXONUCLEASE"/>
    <property type="match status" value="1"/>
</dbReference>
<dbReference type="RefSeq" id="WP_070401710.1">
    <property type="nucleotide sequence ID" value="NZ_BJVW01000021.1"/>
</dbReference>
<proteinExistence type="predicted"/>
<keyword evidence="1" id="KW-0378">Hydrolase</keyword>
<dbReference type="OrthoDB" id="9773856at2"/>
<dbReference type="AlphaFoldDB" id="A0A1D8UQM7"/>
<dbReference type="KEGG" id="kba:A0U89_00430"/>
<dbReference type="PANTHER" id="PTHR30337:SF7">
    <property type="entry name" value="PHOSPHOESTERASE"/>
    <property type="match status" value="1"/>
</dbReference>
<dbReference type="eggNOG" id="COG0420">
    <property type="taxonomic scope" value="Bacteria"/>
</dbReference>
<evidence type="ECO:0000313" key="2">
    <source>
        <dbReference type="EMBL" id="AOX15847.1"/>
    </source>
</evidence>
<dbReference type="InterPro" id="IPR041796">
    <property type="entry name" value="Mre11_N"/>
</dbReference>
<gene>
    <name evidence="2" type="ORF">A0U89_00430</name>
</gene>
<dbReference type="CDD" id="cd00840">
    <property type="entry name" value="MPP_Mre11_N"/>
    <property type="match status" value="1"/>
</dbReference>
<dbReference type="Proteomes" id="UP000179145">
    <property type="component" value="Chromosome"/>
</dbReference>
<dbReference type="InterPro" id="IPR004843">
    <property type="entry name" value="Calcineurin-like_PHP"/>
</dbReference>
<evidence type="ECO:0000313" key="3">
    <source>
        <dbReference type="Proteomes" id="UP000179145"/>
    </source>
</evidence>
<dbReference type="Pfam" id="PF00149">
    <property type="entry name" value="Metallophos"/>
    <property type="match status" value="1"/>
</dbReference>
<sequence>MGSFRFLHAADLHLDSPLRGLTRHEGLPFAQIRDATRRALDNLVDLAIAEQVAFIVIAGDLYDGSWKDASTGLYMARALGRLLQHDIQIYLLQGNHDAASIITRDLPLPPGVKRFGSRKPETFEIAELSVALHGQSFANRHVDRDMTPNYPSPVPGYFNIGVLHTSLNGYSEHETYAPCTIETLLAKGYDYWALGHVHERAVQGDGPHIVFPGVLQGRHIRETGPKGATLVEVTDGAVSSLRHVPCDVVRWARLSVDCTGLEQESDLQDAISVALRQAVDDHAEERLLVARLELHGATPLHAQLNARPGALRETAQQLAAMIAGQPAIEKLVLNTTPPRQPAAHVSASQNANPNAEDDDIAALVNAALADPELLATLEAELGGFLSTLPLADSPDQEDSLLACARAQDWRALLTPAGDALLARLTSNEHAS</sequence>
<dbReference type="STRING" id="153496.A0U89_00430"/>
<dbReference type="Gene3D" id="3.60.21.10">
    <property type="match status" value="1"/>
</dbReference>
<dbReference type="GO" id="GO:0016787">
    <property type="term" value="F:hydrolase activity"/>
    <property type="evidence" value="ECO:0007669"/>
    <property type="project" value="UniProtKB-KW"/>
</dbReference>
<dbReference type="SUPFAM" id="SSF56300">
    <property type="entry name" value="Metallo-dependent phosphatases"/>
    <property type="match status" value="1"/>
</dbReference>
<dbReference type="InterPro" id="IPR029052">
    <property type="entry name" value="Metallo-depent_PP-like"/>
</dbReference>
<keyword evidence="3" id="KW-1185">Reference proteome</keyword>